<reference evidence="4" key="2">
    <citation type="journal article" date="2023" name="IMA Fungus">
        <title>Comparative genomic study of the Penicillium genus elucidates a diverse pangenome and 15 lateral gene transfer events.</title>
        <authorList>
            <person name="Petersen C."/>
            <person name="Sorensen T."/>
            <person name="Nielsen M.R."/>
            <person name="Sondergaard T.E."/>
            <person name="Sorensen J.L."/>
            <person name="Fitzpatrick D.A."/>
            <person name="Frisvad J.C."/>
            <person name="Nielsen K.L."/>
        </authorList>
    </citation>
    <scope>NUCLEOTIDE SEQUENCE</scope>
    <source>
        <strain evidence="4">IBT 22155</strain>
    </source>
</reference>
<evidence type="ECO:0000313" key="5">
    <source>
        <dbReference type="Proteomes" id="UP001149079"/>
    </source>
</evidence>
<dbReference type="GeneID" id="81401282"/>
<dbReference type="FunFam" id="3.40.50.720:FF:000704">
    <property type="entry name" value="Oxidoreductase, short-chain dehydrogenase/reductase family"/>
    <property type="match status" value="1"/>
</dbReference>
<dbReference type="GO" id="GO:0019433">
    <property type="term" value="P:triglyceride catabolic process"/>
    <property type="evidence" value="ECO:0007669"/>
    <property type="project" value="TreeGrafter"/>
</dbReference>
<comment type="similarity">
    <text evidence="1 3">Belongs to the short-chain dehydrogenases/reductases (SDR) family.</text>
</comment>
<evidence type="ECO:0008006" key="6">
    <source>
        <dbReference type="Google" id="ProtNLM"/>
    </source>
</evidence>
<dbReference type="InterPro" id="IPR036291">
    <property type="entry name" value="NAD(P)-bd_dom_sf"/>
</dbReference>
<dbReference type="Pfam" id="PF00106">
    <property type="entry name" value="adh_short"/>
    <property type="match status" value="1"/>
</dbReference>
<reference evidence="4" key="1">
    <citation type="submission" date="2022-11" db="EMBL/GenBank/DDBJ databases">
        <authorList>
            <person name="Petersen C."/>
        </authorList>
    </citation>
    <scope>NUCLEOTIDE SEQUENCE</scope>
    <source>
        <strain evidence="4">IBT 22155</strain>
    </source>
</reference>
<dbReference type="Gene3D" id="3.40.50.720">
    <property type="entry name" value="NAD(P)-binding Rossmann-like Domain"/>
    <property type="match status" value="1"/>
</dbReference>
<dbReference type="GO" id="GO:0005783">
    <property type="term" value="C:endoplasmic reticulum"/>
    <property type="evidence" value="ECO:0007669"/>
    <property type="project" value="TreeGrafter"/>
</dbReference>
<dbReference type="Proteomes" id="UP001149079">
    <property type="component" value="Unassembled WGS sequence"/>
</dbReference>
<sequence>MPRCALVTGCSAGGIGSALVEELHAQGLRVYATARSPAKMDHLAKLPNVTLVTLDVADPASIAAAVDTVRQDLSSHGDSLDVLINNAGQSLVSPALDTSIDKAKSLFDVNFWGVIAVTQAFMPLLQAAQNGSAYNASKAALMSWSETLRLELQPFNIRVISLVTGSVATNVMSHSELTLPENSLYQKALSEIQLRGVGKDVSNKSAPAAFAREVVKDVLGGATGPVWRGAMASMVKFMSTYMPTSVLDRAMKGGEWAGQVAVKEHCTDIS</sequence>
<dbReference type="GO" id="GO:0005811">
    <property type="term" value="C:lipid droplet"/>
    <property type="evidence" value="ECO:0007669"/>
    <property type="project" value="TreeGrafter"/>
</dbReference>
<dbReference type="PANTHER" id="PTHR44169">
    <property type="entry name" value="NADPH-DEPENDENT 1-ACYLDIHYDROXYACETONE PHOSPHATE REDUCTASE"/>
    <property type="match status" value="1"/>
</dbReference>
<dbReference type="PRINTS" id="PR00081">
    <property type="entry name" value="GDHRDH"/>
</dbReference>
<dbReference type="GO" id="GO:0000140">
    <property type="term" value="F:acylglycerone-phosphate reductase (NADP+) activity"/>
    <property type="evidence" value="ECO:0007669"/>
    <property type="project" value="TreeGrafter"/>
</dbReference>
<dbReference type="RefSeq" id="XP_056524225.1">
    <property type="nucleotide sequence ID" value="XM_056662112.1"/>
</dbReference>
<dbReference type="OrthoDB" id="2102561at2759"/>
<evidence type="ECO:0000256" key="1">
    <source>
        <dbReference type="ARBA" id="ARBA00006484"/>
    </source>
</evidence>
<dbReference type="PANTHER" id="PTHR44169:SF6">
    <property type="entry name" value="NADPH-DEPENDENT 1-ACYLDIHYDROXYACETONE PHOSPHATE REDUCTASE"/>
    <property type="match status" value="1"/>
</dbReference>
<proteinExistence type="inferred from homology"/>
<protein>
    <recommendedName>
        <fullName evidence="6">NAD(P)-binding protein</fullName>
    </recommendedName>
</protein>
<evidence type="ECO:0000313" key="4">
    <source>
        <dbReference type="EMBL" id="KAJ5142581.1"/>
    </source>
</evidence>
<keyword evidence="5" id="KW-1185">Reference proteome</keyword>
<organism evidence="4 5">
    <name type="scientific">Penicillium bovifimosum</name>
    <dbReference type="NCBI Taxonomy" id="126998"/>
    <lineage>
        <taxon>Eukaryota</taxon>
        <taxon>Fungi</taxon>
        <taxon>Dikarya</taxon>
        <taxon>Ascomycota</taxon>
        <taxon>Pezizomycotina</taxon>
        <taxon>Eurotiomycetes</taxon>
        <taxon>Eurotiomycetidae</taxon>
        <taxon>Eurotiales</taxon>
        <taxon>Aspergillaceae</taxon>
        <taxon>Penicillium</taxon>
    </lineage>
</organism>
<dbReference type="PRINTS" id="PR00080">
    <property type="entry name" value="SDRFAMILY"/>
</dbReference>
<dbReference type="EMBL" id="JAPQKL010000002">
    <property type="protein sequence ID" value="KAJ5142581.1"/>
    <property type="molecule type" value="Genomic_DNA"/>
</dbReference>
<evidence type="ECO:0000256" key="2">
    <source>
        <dbReference type="ARBA" id="ARBA00023002"/>
    </source>
</evidence>
<dbReference type="SUPFAM" id="SSF51735">
    <property type="entry name" value="NAD(P)-binding Rossmann-fold domains"/>
    <property type="match status" value="1"/>
</dbReference>
<name>A0A9W9HBC3_9EURO</name>
<accession>A0A9W9HBC3</accession>
<dbReference type="InterPro" id="IPR002347">
    <property type="entry name" value="SDR_fam"/>
</dbReference>
<keyword evidence="2" id="KW-0560">Oxidoreductase</keyword>
<dbReference type="AlphaFoldDB" id="A0A9W9HBC3"/>
<evidence type="ECO:0000256" key="3">
    <source>
        <dbReference type="RuleBase" id="RU000363"/>
    </source>
</evidence>
<comment type="caution">
    <text evidence="4">The sequence shown here is derived from an EMBL/GenBank/DDBJ whole genome shotgun (WGS) entry which is preliminary data.</text>
</comment>
<dbReference type="GO" id="GO:0006654">
    <property type="term" value="P:phosphatidic acid biosynthetic process"/>
    <property type="evidence" value="ECO:0007669"/>
    <property type="project" value="TreeGrafter"/>
</dbReference>
<gene>
    <name evidence="4" type="ORF">N7515_001368</name>
</gene>
<dbReference type="GO" id="GO:0004806">
    <property type="term" value="F:triacylglycerol lipase activity"/>
    <property type="evidence" value="ECO:0007669"/>
    <property type="project" value="TreeGrafter"/>
</dbReference>